<evidence type="ECO:0000256" key="2">
    <source>
        <dbReference type="ARBA" id="ARBA00023015"/>
    </source>
</evidence>
<keyword evidence="3" id="KW-0238">DNA-binding</keyword>
<dbReference type="Pfam" id="PF03466">
    <property type="entry name" value="LysR_substrate"/>
    <property type="match status" value="1"/>
</dbReference>
<comment type="similarity">
    <text evidence="1">Belongs to the LysR transcriptional regulatory family.</text>
</comment>
<evidence type="ECO:0000256" key="3">
    <source>
        <dbReference type="ARBA" id="ARBA00023125"/>
    </source>
</evidence>
<proteinExistence type="inferred from homology"/>
<evidence type="ECO:0000313" key="8">
    <source>
        <dbReference type="Proteomes" id="UP001500466"/>
    </source>
</evidence>
<dbReference type="Gene3D" id="1.10.10.10">
    <property type="entry name" value="Winged helix-like DNA-binding domain superfamily/Winged helix DNA-binding domain"/>
    <property type="match status" value="1"/>
</dbReference>
<evidence type="ECO:0000256" key="5">
    <source>
        <dbReference type="SAM" id="MobiDB-lite"/>
    </source>
</evidence>
<dbReference type="EMBL" id="BAABHS010000059">
    <property type="protein sequence ID" value="GAA4996095.1"/>
    <property type="molecule type" value="Genomic_DNA"/>
</dbReference>
<gene>
    <name evidence="7" type="ORF">GCM10023205_81580</name>
</gene>
<dbReference type="PROSITE" id="PS50931">
    <property type="entry name" value="HTH_LYSR"/>
    <property type="match status" value="1"/>
</dbReference>
<dbReference type="Proteomes" id="UP001500466">
    <property type="component" value="Unassembled WGS sequence"/>
</dbReference>
<dbReference type="PANTHER" id="PTHR30346">
    <property type="entry name" value="TRANSCRIPTIONAL DUAL REGULATOR HCAR-RELATED"/>
    <property type="match status" value="1"/>
</dbReference>
<protein>
    <submittedName>
        <fullName evidence="7">LysR family transcriptional regulator</fullName>
    </submittedName>
</protein>
<reference evidence="8" key="1">
    <citation type="journal article" date="2019" name="Int. J. Syst. Evol. Microbiol.">
        <title>The Global Catalogue of Microorganisms (GCM) 10K type strain sequencing project: providing services to taxonomists for standard genome sequencing and annotation.</title>
        <authorList>
            <consortium name="The Broad Institute Genomics Platform"/>
            <consortium name="The Broad Institute Genome Sequencing Center for Infectious Disease"/>
            <person name="Wu L."/>
            <person name="Ma J."/>
        </authorList>
    </citation>
    <scope>NUCLEOTIDE SEQUENCE [LARGE SCALE GENOMIC DNA]</scope>
    <source>
        <strain evidence="8">JCM 17986</strain>
    </source>
</reference>
<feature type="region of interest" description="Disordered" evidence="5">
    <location>
        <begin position="297"/>
        <end position="322"/>
    </location>
</feature>
<dbReference type="PRINTS" id="PR00039">
    <property type="entry name" value="HTHLYSR"/>
</dbReference>
<dbReference type="Gene3D" id="3.40.190.10">
    <property type="entry name" value="Periplasmic binding protein-like II"/>
    <property type="match status" value="2"/>
</dbReference>
<comment type="caution">
    <text evidence="7">The sequence shown here is derived from an EMBL/GenBank/DDBJ whole genome shotgun (WGS) entry which is preliminary data.</text>
</comment>
<accession>A0ABP9IF03</accession>
<dbReference type="InterPro" id="IPR036388">
    <property type="entry name" value="WH-like_DNA-bd_sf"/>
</dbReference>
<organism evidence="7 8">
    <name type="scientific">Yinghuangia aomiensis</name>
    <dbReference type="NCBI Taxonomy" id="676205"/>
    <lineage>
        <taxon>Bacteria</taxon>
        <taxon>Bacillati</taxon>
        <taxon>Actinomycetota</taxon>
        <taxon>Actinomycetes</taxon>
        <taxon>Kitasatosporales</taxon>
        <taxon>Streptomycetaceae</taxon>
        <taxon>Yinghuangia</taxon>
    </lineage>
</organism>
<evidence type="ECO:0000256" key="4">
    <source>
        <dbReference type="ARBA" id="ARBA00023163"/>
    </source>
</evidence>
<sequence>MAQGIDMREIEAFLVLAEELHFGRAGERLYISQSRVSQLLRALERRVGGELVERTSRRVRLTPLGGRFLASLAPAYTALHAAVDDARWAAAGGGVLRLGFQGTADDQVMDAVALFESRHPGGTVEITEVPLSDPFGQVRRGEVDAAIVLLPAEEPGIAVGPVFSRRQQSLAVPAGHPVAGRASVDAEDIAAFELIGFAGPAPDYWRRANAPARTPRGRDIPRGPAVRTLQEGLTAVAANRGVMLLCQTTAEYHARRALSFVPVDGLPESALALVWPGSPVRASAAVSAFARALADRTAADTHPAPPSPASPVPSMRANHANV</sequence>
<keyword evidence="2" id="KW-0805">Transcription regulation</keyword>
<name>A0ABP9IF03_9ACTN</name>
<dbReference type="SUPFAM" id="SSF53850">
    <property type="entry name" value="Periplasmic binding protein-like II"/>
    <property type="match status" value="1"/>
</dbReference>
<dbReference type="InterPro" id="IPR036390">
    <property type="entry name" value="WH_DNA-bd_sf"/>
</dbReference>
<dbReference type="InterPro" id="IPR005119">
    <property type="entry name" value="LysR_subst-bd"/>
</dbReference>
<keyword evidence="4" id="KW-0804">Transcription</keyword>
<feature type="domain" description="HTH lysR-type" evidence="6">
    <location>
        <begin position="5"/>
        <end position="62"/>
    </location>
</feature>
<evidence type="ECO:0000313" key="7">
    <source>
        <dbReference type="EMBL" id="GAA4996095.1"/>
    </source>
</evidence>
<evidence type="ECO:0000256" key="1">
    <source>
        <dbReference type="ARBA" id="ARBA00009437"/>
    </source>
</evidence>
<keyword evidence="8" id="KW-1185">Reference proteome</keyword>
<dbReference type="SUPFAM" id="SSF46785">
    <property type="entry name" value="Winged helix' DNA-binding domain"/>
    <property type="match status" value="1"/>
</dbReference>
<dbReference type="InterPro" id="IPR000847">
    <property type="entry name" value="LysR_HTH_N"/>
</dbReference>
<evidence type="ECO:0000259" key="6">
    <source>
        <dbReference type="PROSITE" id="PS50931"/>
    </source>
</evidence>
<dbReference type="PANTHER" id="PTHR30346:SF0">
    <property type="entry name" value="HCA OPERON TRANSCRIPTIONAL ACTIVATOR HCAR"/>
    <property type="match status" value="1"/>
</dbReference>
<dbReference type="Pfam" id="PF00126">
    <property type="entry name" value="HTH_1"/>
    <property type="match status" value="1"/>
</dbReference>